<dbReference type="GeneID" id="93723802"/>
<dbReference type="OrthoDB" id="948250at2"/>
<dbReference type="PANTHER" id="PTHR43328">
    <property type="entry name" value="ACETYLTRANSFERASE-RELATED"/>
    <property type="match status" value="1"/>
</dbReference>
<name>G2T343_ROSHA</name>
<keyword evidence="3" id="KW-1185">Reference proteome</keyword>
<evidence type="ECO:0000313" key="3">
    <source>
        <dbReference type="Proteomes" id="UP000008178"/>
    </source>
</evidence>
<evidence type="ECO:0000259" key="1">
    <source>
        <dbReference type="PROSITE" id="PS51186"/>
    </source>
</evidence>
<dbReference type="RefSeq" id="WP_014080173.1">
    <property type="nucleotide sequence ID" value="NC_015977.1"/>
</dbReference>
<dbReference type="SUPFAM" id="SSF55729">
    <property type="entry name" value="Acyl-CoA N-acyltransferases (Nat)"/>
    <property type="match status" value="1"/>
</dbReference>
<proteinExistence type="predicted"/>
<gene>
    <name evidence="2" type="ordered locus">RHOM_10130</name>
</gene>
<dbReference type="Proteomes" id="UP000008178">
    <property type="component" value="Chromosome"/>
</dbReference>
<dbReference type="Pfam" id="PF00583">
    <property type="entry name" value="Acetyltransf_1"/>
    <property type="match status" value="1"/>
</dbReference>
<dbReference type="CDD" id="cd04301">
    <property type="entry name" value="NAT_SF"/>
    <property type="match status" value="1"/>
</dbReference>
<reference evidence="2 3" key="1">
    <citation type="journal article" date="2015" name="Genome Announc.">
        <title>Complete genome sequence of the human gut symbiont Roseburia hominis.</title>
        <authorList>
            <person name="Travis A.J."/>
            <person name="Kelly D."/>
            <person name="Flint H.J."/>
            <person name="Aminov R.I."/>
        </authorList>
    </citation>
    <scope>NUCLEOTIDE SEQUENCE [LARGE SCALE GENOMIC DNA]</scope>
    <source>
        <strain evidence="3">DSM 16839 / JCM 17582 / NCIMB 14029 / A2-183</strain>
    </source>
</reference>
<dbReference type="PROSITE" id="PS51186">
    <property type="entry name" value="GNAT"/>
    <property type="match status" value="1"/>
</dbReference>
<dbReference type="InterPro" id="IPR000182">
    <property type="entry name" value="GNAT_dom"/>
</dbReference>
<evidence type="ECO:0000313" key="2">
    <source>
        <dbReference type="EMBL" id="AEN97137.1"/>
    </source>
</evidence>
<dbReference type="AlphaFoldDB" id="G2T343"/>
<sequence>MLYYREISLKDQRKCLLKNAERADAAAFLHYFTQAHAETDFLTTYADEGTHSVEDMEERLAAQKASRTEIEICAFVDGILVGSAGNHALSTREKLRHRADFGISILREYWGQGIGAALTGACIDCAKEAGFRQLELEVVGDNENAVRLYKKYGFVEYGRNPRGFLTRDGRWQELVLMRLELEDAGARENDAGNGESDVF</sequence>
<dbReference type="KEGG" id="rho:RHOM_10130"/>
<feature type="domain" description="N-acetyltransferase" evidence="1">
    <location>
        <begin position="15"/>
        <end position="182"/>
    </location>
</feature>
<dbReference type="PANTHER" id="PTHR43328:SF1">
    <property type="entry name" value="N-ACETYLTRANSFERASE DOMAIN-CONTAINING PROTEIN"/>
    <property type="match status" value="1"/>
</dbReference>
<accession>G2T343</accession>
<organism evidence="2 3">
    <name type="scientific">Roseburia hominis (strain DSM 16839 / JCM 17582 / NCIMB 14029 / A2-183)</name>
    <dbReference type="NCBI Taxonomy" id="585394"/>
    <lineage>
        <taxon>Bacteria</taxon>
        <taxon>Bacillati</taxon>
        <taxon>Bacillota</taxon>
        <taxon>Clostridia</taxon>
        <taxon>Lachnospirales</taxon>
        <taxon>Lachnospiraceae</taxon>
        <taxon>Roseburia</taxon>
    </lineage>
</organism>
<dbReference type="eggNOG" id="COG0456">
    <property type="taxonomic scope" value="Bacteria"/>
</dbReference>
<dbReference type="InterPro" id="IPR016181">
    <property type="entry name" value="Acyl_CoA_acyltransferase"/>
</dbReference>
<dbReference type="STRING" id="585394.RHOM_10130"/>
<dbReference type="BioCyc" id="RHOM585394:G1H02-2030-MONOMER"/>
<dbReference type="EMBL" id="CP003040">
    <property type="protein sequence ID" value="AEN97137.1"/>
    <property type="molecule type" value="Genomic_DNA"/>
</dbReference>
<dbReference type="GO" id="GO:0016747">
    <property type="term" value="F:acyltransferase activity, transferring groups other than amino-acyl groups"/>
    <property type="evidence" value="ECO:0007669"/>
    <property type="project" value="InterPro"/>
</dbReference>
<dbReference type="HOGENOM" id="CLU_013985_19_1_9"/>
<protein>
    <submittedName>
        <fullName evidence="2">GCN5-related N-acetyltransferase</fullName>
    </submittedName>
</protein>
<dbReference type="Gene3D" id="3.40.630.30">
    <property type="match status" value="1"/>
</dbReference>
<keyword evidence="2" id="KW-0808">Transferase</keyword>